<reference evidence="1 2" key="1">
    <citation type="submission" date="2021-06" db="EMBL/GenBank/DDBJ databases">
        <title>Caerostris darwini draft genome.</title>
        <authorList>
            <person name="Kono N."/>
            <person name="Arakawa K."/>
        </authorList>
    </citation>
    <scope>NUCLEOTIDE SEQUENCE [LARGE SCALE GENOMIC DNA]</scope>
</reference>
<dbReference type="Proteomes" id="UP001054837">
    <property type="component" value="Unassembled WGS sequence"/>
</dbReference>
<organism evidence="1 2">
    <name type="scientific">Caerostris darwini</name>
    <dbReference type="NCBI Taxonomy" id="1538125"/>
    <lineage>
        <taxon>Eukaryota</taxon>
        <taxon>Metazoa</taxon>
        <taxon>Ecdysozoa</taxon>
        <taxon>Arthropoda</taxon>
        <taxon>Chelicerata</taxon>
        <taxon>Arachnida</taxon>
        <taxon>Araneae</taxon>
        <taxon>Araneomorphae</taxon>
        <taxon>Entelegynae</taxon>
        <taxon>Araneoidea</taxon>
        <taxon>Araneidae</taxon>
        <taxon>Caerostris</taxon>
    </lineage>
</organism>
<accession>A0AAV4NMW4</accession>
<evidence type="ECO:0000313" key="2">
    <source>
        <dbReference type="Proteomes" id="UP001054837"/>
    </source>
</evidence>
<dbReference type="EMBL" id="BPLQ01001808">
    <property type="protein sequence ID" value="GIX85620.1"/>
    <property type="molecule type" value="Genomic_DNA"/>
</dbReference>
<proteinExistence type="predicted"/>
<dbReference type="AlphaFoldDB" id="A0AAV4NMW4"/>
<protein>
    <submittedName>
        <fullName evidence="1">Uncharacterized protein</fullName>
    </submittedName>
</protein>
<gene>
    <name evidence="1" type="ORF">CDAR_86261</name>
</gene>
<keyword evidence="2" id="KW-1185">Reference proteome</keyword>
<sequence length="87" mass="9968">MLSQVITFALHSYNRAYKSYTNHATHTNHTIRYNPADDYSLTRHLLISTLTKVCTHCKDLKMNGEEKGMYSAAGKIKLLLLENSENH</sequence>
<name>A0AAV4NMW4_9ARAC</name>
<comment type="caution">
    <text evidence="1">The sequence shown here is derived from an EMBL/GenBank/DDBJ whole genome shotgun (WGS) entry which is preliminary data.</text>
</comment>
<evidence type="ECO:0000313" key="1">
    <source>
        <dbReference type="EMBL" id="GIX85620.1"/>
    </source>
</evidence>